<organism evidence="1 2">
    <name type="scientific">Halocynthiibacter halioticoli</name>
    <dbReference type="NCBI Taxonomy" id="2986804"/>
    <lineage>
        <taxon>Bacteria</taxon>
        <taxon>Pseudomonadati</taxon>
        <taxon>Pseudomonadota</taxon>
        <taxon>Alphaproteobacteria</taxon>
        <taxon>Rhodobacterales</taxon>
        <taxon>Paracoccaceae</taxon>
        <taxon>Halocynthiibacter</taxon>
    </lineage>
</organism>
<accession>A0AAE3IXZ2</accession>
<keyword evidence="2" id="KW-1185">Reference proteome</keyword>
<evidence type="ECO:0000313" key="1">
    <source>
        <dbReference type="EMBL" id="MCV6823804.1"/>
    </source>
</evidence>
<dbReference type="AlphaFoldDB" id="A0AAE3IXZ2"/>
<sequence length="138" mass="15935">MVNELPELYFRIRDNGAAVFRINTENRQRRIEMQQIAVVNTRNGEIKPHGGRSLTEHETTEISDWLRARQELLAAREKDEIHRVVDTLNRTAHWAQSNKASPEALEEVTDSLLLAMHDLRAVLVRRKAERLTDGAKDD</sequence>
<comment type="caution">
    <text evidence="1">The sequence shown here is derived from an EMBL/GenBank/DDBJ whole genome shotgun (WGS) entry which is preliminary data.</text>
</comment>
<gene>
    <name evidence="1" type="ORF">OH136_04475</name>
</gene>
<name>A0AAE3IXZ2_9RHOB</name>
<proteinExistence type="predicted"/>
<dbReference type="Proteomes" id="UP001208041">
    <property type="component" value="Unassembled WGS sequence"/>
</dbReference>
<protein>
    <submittedName>
        <fullName evidence="1">Uncharacterized protein</fullName>
    </submittedName>
</protein>
<dbReference type="EMBL" id="JAOYFC010000001">
    <property type="protein sequence ID" value="MCV6823804.1"/>
    <property type="molecule type" value="Genomic_DNA"/>
</dbReference>
<dbReference type="RefSeq" id="WP_263952637.1">
    <property type="nucleotide sequence ID" value="NZ_JAOYFC010000001.1"/>
</dbReference>
<evidence type="ECO:0000313" key="2">
    <source>
        <dbReference type="Proteomes" id="UP001208041"/>
    </source>
</evidence>
<reference evidence="1" key="1">
    <citation type="submission" date="2022-10" db="EMBL/GenBank/DDBJ databases">
        <authorList>
            <person name="Yue Y."/>
        </authorList>
    </citation>
    <scope>NUCLEOTIDE SEQUENCE</scope>
    <source>
        <strain evidence="1">Z654</strain>
    </source>
</reference>